<dbReference type="GO" id="GO:0016787">
    <property type="term" value="F:hydrolase activity"/>
    <property type="evidence" value="ECO:0007669"/>
    <property type="project" value="UniProtKB-KW"/>
</dbReference>
<evidence type="ECO:0000313" key="3">
    <source>
        <dbReference type="Proteomes" id="UP000287533"/>
    </source>
</evidence>
<dbReference type="Pfam" id="PF04909">
    <property type="entry name" value="Amidohydro_2"/>
    <property type="match status" value="1"/>
</dbReference>
<feature type="domain" description="Amidohydrolase-related" evidence="1">
    <location>
        <begin position="228"/>
        <end position="377"/>
    </location>
</feature>
<reference evidence="2 3" key="1">
    <citation type="submission" date="2018-09" db="EMBL/GenBank/DDBJ databases">
        <title>Characterization of the phylogenetic diversity of five novel species belonging to the genus Bifidobacterium.</title>
        <authorList>
            <person name="Lugli G.A."/>
            <person name="Duranti S."/>
            <person name="Milani C."/>
        </authorList>
    </citation>
    <scope>NUCLEOTIDE SEQUENCE [LARGE SCALE GENOMIC DNA]</scope>
    <source>
        <strain evidence="2 3">2034B</strain>
    </source>
</reference>
<evidence type="ECO:0000259" key="1">
    <source>
        <dbReference type="Pfam" id="PF04909"/>
    </source>
</evidence>
<keyword evidence="3" id="KW-1185">Reference proteome</keyword>
<dbReference type="SUPFAM" id="SSF51556">
    <property type="entry name" value="Metallo-dependent hydrolases"/>
    <property type="match status" value="1"/>
</dbReference>
<dbReference type="InterPro" id="IPR006680">
    <property type="entry name" value="Amidohydro-rel"/>
</dbReference>
<keyword evidence="2" id="KW-0378">Hydrolase</keyword>
<evidence type="ECO:0000313" key="2">
    <source>
        <dbReference type="EMBL" id="RSX52172.1"/>
    </source>
</evidence>
<dbReference type="AlphaFoldDB" id="A0A430FHD2"/>
<dbReference type="Gene3D" id="3.20.20.140">
    <property type="entry name" value="Metal-dependent hydrolases"/>
    <property type="match status" value="1"/>
</dbReference>
<dbReference type="EMBL" id="QXGL01000005">
    <property type="protein sequence ID" value="RSX52172.1"/>
    <property type="molecule type" value="Genomic_DNA"/>
</dbReference>
<gene>
    <name evidence="2" type="ORF">D2E25_1583</name>
</gene>
<dbReference type="PANTHER" id="PTHR43383:SF2">
    <property type="entry name" value="AMIDOHYDROLASE 2 FAMILY PROTEIN"/>
    <property type="match status" value="1"/>
</dbReference>
<dbReference type="PANTHER" id="PTHR43383">
    <property type="entry name" value="NODULIN 6"/>
    <property type="match status" value="1"/>
</dbReference>
<organism evidence="2 3">
    <name type="scientific">Bifidobacterium goeldii</name>
    <dbReference type="NCBI Taxonomy" id="2306975"/>
    <lineage>
        <taxon>Bacteria</taxon>
        <taxon>Bacillati</taxon>
        <taxon>Actinomycetota</taxon>
        <taxon>Actinomycetes</taxon>
        <taxon>Bifidobacteriales</taxon>
        <taxon>Bifidobacteriaceae</taxon>
        <taxon>Bifidobacterium</taxon>
    </lineage>
</organism>
<sequence length="378" mass="42324">MADSQVCQQVRQHIMQMPLVDDHVHSCLAQTPSRPRFEELLCECAKPLGPGQSRFDSQAGFALVRYCSPLLFGERCAVADYYDQRAGVDEETADRTLLPAAGVGDWIIDPGWAATELIDSDEFARRCGGRVHLLTRLETVAEQLLQDAGAVHDFPQAFRRALHEAAANNVGFKTICAYRCGFDIDWRKPSDTAVQQAVDALDAHGRERLVDPQIVSFIVHEAMAFHKPIQFHVGLGDRDIDFRHSNPLDLRDLLVAAENVGTPVVLLHCWPFERECGYLCQNFNNVYMDVGLASYLMGVQAVDALRRALELCPFTRLMYSSDAWGLPEQHYFGAMVFRRAFADLVEQWVADGDWLPADAIRVADLVAAGNAKRLYRLS</sequence>
<accession>A0A430FHD2</accession>
<comment type="caution">
    <text evidence="2">The sequence shown here is derived from an EMBL/GenBank/DDBJ whole genome shotgun (WGS) entry which is preliminary data.</text>
</comment>
<dbReference type="Proteomes" id="UP000287533">
    <property type="component" value="Unassembled WGS sequence"/>
</dbReference>
<proteinExistence type="predicted"/>
<dbReference type="InterPro" id="IPR032466">
    <property type="entry name" value="Metal_Hydrolase"/>
</dbReference>
<dbReference type="RefSeq" id="WP_164514772.1">
    <property type="nucleotide sequence ID" value="NZ_QXGL01000005.1"/>
</dbReference>
<name>A0A430FHD2_9BIFI</name>
<protein>
    <submittedName>
        <fullName evidence="2">Amidohydrolase</fullName>
    </submittedName>
</protein>